<evidence type="ECO:0000313" key="3">
    <source>
        <dbReference type="EMBL" id="QSE98616.1"/>
    </source>
</evidence>
<keyword evidence="2" id="KW-0812">Transmembrane</keyword>
<protein>
    <submittedName>
        <fullName evidence="3">Uncharacterized protein</fullName>
    </submittedName>
</protein>
<keyword evidence="1" id="KW-0175">Coiled coil</keyword>
<organism evidence="3 4">
    <name type="scientific">Fulvivirga lutea</name>
    <dbReference type="NCBI Taxonomy" id="2810512"/>
    <lineage>
        <taxon>Bacteria</taxon>
        <taxon>Pseudomonadati</taxon>
        <taxon>Bacteroidota</taxon>
        <taxon>Cytophagia</taxon>
        <taxon>Cytophagales</taxon>
        <taxon>Fulvivirgaceae</taxon>
        <taxon>Fulvivirga</taxon>
    </lineage>
</organism>
<dbReference type="KEGG" id="fuv:JR347_05930"/>
<dbReference type="RefSeq" id="WP_205723130.1">
    <property type="nucleotide sequence ID" value="NZ_CP070608.1"/>
</dbReference>
<evidence type="ECO:0000313" key="4">
    <source>
        <dbReference type="Proteomes" id="UP000662783"/>
    </source>
</evidence>
<accession>A0A975A1R7</accession>
<reference evidence="3" key="1">
    <citation type="submission" date="2021-02" db="EMBL/GenBank/DDBJ databases">
        <title>Fulvivirga sp. S481 isolated from sea water.</title>
        <authorList>
            <person name="Bae S.S."/>
            <person name="Baek K."/>
        </authorList>
    </citation>
    <scope>NUCLEOTIDE SEQUENCE</scope>
    <source>
        <strain evidence="3">S481</strain>
    </source>
</reference>
<name>A0A975A1R7_9BACT</name>
<feature type="transmembrane region" description="Helical" evidence="2">
    <location>
        <begin position="32"/>
        <end position="54"/>
    </location>
</feature>
<proteinExistence type="predicted"/>
<evidence type="ECO:0000256" key="1">
    <source>
        <dbReference type="SAM" id="Coils"/>
    </source>
</evidence>
<dbReference type="Proteomes" id="UP000662783">
    <property type="component" value="Chromosome"/>
</dbReference>
<gene>
    <name evidence="3" type="ORF">JR347_05930</name>
</gene>
<sequence>MNSKVKLESLSEEHEKELEKELEALTEKGRQLATNALMIAGGLALSYLVFKSIFSSEPKKKKKKVKRTEAIEGEAIETEASMFGQIGSALAKEATVFLLGIAKEKLVEYLNSRNESAERHPIEEKAQ</sequence>
<keyword evidence="4" id="KW-1185">Reference proteome</keyword>
<evidence type="ECO:0000256" key="2">
    <source>
        <dbReference type="SAM" id="Phobius"/>
    </source>
</evidence>
<dbReference type="EMBL" id="CP070608">
    <property type="protein sequence ID" value="QSE98616.1"/>
    <property type="molecule type" value="Genomic_DNA"/>
</dbReference>
<feature type="coiled-coil region" evidence="1">
    <location>
        <begin position="4"/>
        <end position="35"/>
    </location>
</feature>
<dbReference type="AlphaFoldDB" id="A0A975A1R7"/>
<keyword evidence="2" id="KW-0472">Membrane</keyword>
<keyword evidence="2" id="KW-1133">Transmembrane helix</keyword>